<dbReference type="Pfam" id="PF18462">
    <property type="entry name" value="DUF5612"/>
    <property type="match status" value="1"/>
</dbReference>
<dbReference type="OrthoDB" id="146838at2157"/>
<dbReference type="Proteomes" id="UP000000663">
    <property type="component" value="Chromosome"/>
</dbReference>
<dbReference type="InterPro" id="IPR040537">
    <property type="entry name" value="DUF5612"/>
</dbReference>
<organism evidence="2 3">
    <name type="scientific">Methanocella arvoryzae (strain DSM 22066 / NBRC 105507 / MRE50)</name>
    <dbReference type="NCBI Taxonomy" id="351160"/>
    <lineage>
        <taxon>Archaea</taxon>
        <taxon>Methanobacteriati</taxon>
        <taxon>Methanobacteriota</taxon>
        <taxon>Stenosarchaea group</taxon>
        <taxon>Methanomicrobia</taxon>
        <taxon>Methanocellales</taxon>
        <taxon>Methanocellaceae</taxon>
        <taxon>Methanocella</taxon>
    </lineage>
</organism>
<dbReference type="Gene3D" id="3.30.70.260">
    <property type="match status" value="1"/>
</dbReference>
<dbReference type="InterPro" id="IPR002912">
    <property type="entry name" value="ACT_dom"/>
</dbReference>
<evidence type="ECO:0000313" key="2">
    <source>
        <dbReference type="EMBL" id="CAJ37378.1"/>
    </source>
</evidence>
<dbReference type="GeneID" id="5144626"/>
<dbReference type="PROSITE" id="PS51671">
    <property type="entry name" value="ACT"/>
    <property type="match status" value="1"/>
</dbReference>
<dbReference type="SUPFAM" id="SSF52172">
    <property type="entry name" value="CheY-like"/>
    <property type="match status" value="1"/>
</dbReference>
<reference evidence="2 3" key="1">
    <citation type="journal article" date="2006" name="Science">
        <title>Genome of rice cluster I archaea -- the key methane producers in the rice rhizosphere.</title>
        <authorList>
            <person name="Erkel C."/>
            <person name="Kube M."/>
            <person name="Reinhardt R."/>
            <person name="Liesack W."/>
        </authorList>
    </citation>
    <scope>NUCLEOTIDE SEQUENCE [LARGE SCALE GENOMIC DNA]</scope>
    <source>
        <strain evidence="3">DSM 22066 / NBRC 105507 / MRE50</strain>
    </source>
</reference>
<dbReference type="Gene3D" id="3.40.50.10550">
    <property type="entry name" value="Hypothetical protein af1403, domain 2"/>
    <property type="match status" value="1"/>
</dbReference>
<dbReference type="CDD" id="cd04874">
    <property type="entry name" value="ACT_Af1403"/>
    <property type="match status" value="1"/>
</dbReference>
<dbReference type="AlphaFoldDB" id="Q0W2L5"/>
<dbReference type="STRING" id="351160.RCIX2266"/>
<protein>
    <recommendedName>
        <fullName evidence="1">ACT domain-containing protein</fullName>
    </recommendedName>
</protein>
<dbReference type="RefSeq" id="WP_012035203.1">
    <property type="nucleotide sequence ID" value="NC_009464.1"/>
</dbReference>
<evidence type="ECO:0000259" key="1">
    <source>
        <dbReference type="PROSITE" id="PS51671"/>
    </source>
</evidence>
<dbReference type="InterPro" id="IPR045865">
    <property type="entry name" value="ACT-like_dom_sf"/>
</dbReference>
<dbReference type="eggNOG" id="arCOG00813">
    <property type="taxonomic scope" value="Archaea"/>
</dbReference>
<feature type="domain" description="ACT" evidence="1">
    <location>
        <begin position="153"/>
        <end position="229"/>
    </location>
</feature>
<dbReference type="SUPFAM" id="SSF55021">
    <property type="entry name" value="ACT-like"/>
    <property type="match status" value="1"/>
</dbReference>
<accession>Q0W2L5</accession>
<keyword evidence="3" id="KW-1185">Reference proteome</keyword>
<evidence type="ECO:0000313" key="3">
    <source>
        <dbReference type="Proteomes" id="UP000000663"/>
    </source>
</evidence>
<dbReference type="InterPro" id="IPR054480">
    <property type="entry name" value="AHAS_small-like_ACT"/>
</dbReference>
<proteinExistence type="predicted"/>
<dbReference type="EMBL" id="AM114193">
    <property type="protein sequence ID" value="CAJ37378.1"/>
    <property type="molecule type" value="Genomic_DNA"/>
</dbReference>
<gene>
    <name evidence="2" type="ORF">RCIX2266</name>
</gene>
<dbReference type="Pfam" id="PF22629">
    <property type="entry name" value="ACT_AHAS_ss"/>
    <property type="match status" value="1"/>
</dbReference>
<dbReference type="KEGG" id="rci:RCIX2266"/>
<sequence>MGYRYNTPEMKRAVEAVIDIIEKEVELKEYYLSGLQHVYRVDGQYLLILRYSKNKEGHFYFSIPPEFLNNLSIKHLVLICEDAEHVIVLPSSQLNDLLEDVEPGAKGWTLDVYDKEGWEMKIAKTEKVLYIDNYVNDYDLIFSRSTALLGKSALLLICKDKPGVLRDVAGMIAKHGGNITYTQQFIITKGQNEGKSSLYIEVENVKDIDDLVVALEKMGVVEGVSLHPPMERIFGSRVIIIGGGAQVAQVAVGAISEADRHNLRGERISVDTIPLVGEDNLADAVEAVQRLHRAQILVLAGSIMGGRISEEVQKLHDEGMPIISLNMAGSVPDVADLVVTDPIQAGTFAVMHVAKTAVFDIDRVRGKKF</sequence>
<dbReference type="InterPro" id="IPR011006">
    <property type="entry name" value="CheY-like_superfamily"/>
</dbReference>
<name>Q0W2L5_METAR</name>